<accession>A0A371I817</accession>
<feature type="non-terminal residue" evidence="5">
    <location>
        <position position="1"/>
    </location>
</feature>
<proteinExistence type="predicted"/>
<dbReference type="InterPro" id="IPR041118">
    <property type="entry name" value="Rx_N"/>
</dbReference>
<dbReference type="Pfam" id="PF18052">
    <property type="entry name" value="Rx_N"/>
    <property type="match status" value="1"/>
</dbReference>
<gene>
    <name evidence="5" type="primary">RPPL1</name>
    <name evidence="5" type="ORF">CR513_04175</name>
</gene>
<evidence type="ECO:0000259" key="4">
    <source>
        <dbReference type="Pfam" id="PF18052"/>
    </source>
</evidence>
<dbReference type="EMBL" id="QJKJ01000692">
    <property type="protein sequence ID" value="RDY11187.1"/>
    <property type="molecule type" value="Genomic_DNA"/>
</dbReference>
<keyword evidence="6" id="KW-1185">Reference proteome</keyword>
<dbReference type="OrthoDB" id="1434669at2759"/>
<feature type="domain" description="Disease resistance N-terminal" evidence="4">
    <location>
        <begin position="6"/>
        <end position="68"/>
    </location>
</feature>
<evidence type="ECO:0000256" key="3">
    <source>
        <dbReference type="ARBA" id="ARBA00022821"/>
    </source>
</evidence>
<evidence type="ECO:0000256" key="2">
    <source>
        <dbReference type="ARBA" id="ARBA00022741"/>
    </source>
</evidence>
<sequence length="70" mass="8144">MAAELVVGALLEVIFDRLASRLVLDYFRERKLHEQLLNKLKVKLLSINAVVDDAELKQIQNPPVRDWLFK</sequence>
<comment type="caution">
    <text evidence="5">The sequence shown here is derived from an EMBL/GenBank/DDBJ whole genome shotgun (WGS) entry which is preliminary data.</text>
</comment>
<organism evidence="5 6">
    <name type="scientific">Mucuna pruriens</name>
    <name type="common">Velvet bean</name>
    <name type="synonym">Dolichos pruriens</name>
    <dbReference type="NCBI Taxonomy" id="157652"/>
    <lineage>
        <taxon>Eukaryota</taxon>
        <taxon>Viridiplantae</taxon>
        <taxon>Streptophyta</taxon>
        <taxon>Embryophyta</taxon>
        <taxon>Tracheophyta</taxon>
        <taxon>Spermatophyta</taxon>
        <taxon>Magnoliopsida</taxon>
        <taxon>eudicotyledons</taxon>
        <taxon>Gunneridae</taxon>
        <taxon>Pentapetalae</taxon>
        <taxon>rosids</taxon>
        <taxon>fabids</taxon>
        <taxon>Fabales</taxon>
        <taxon>Fabaceae</taxon>
        <taxon>Papilionoideae</taxon>
        <taxon>50 kb inversion clade</taxon>
        <taxon>NPAAA clade</taxon>
        <taxon>indigoferoid/millettioid clade</taxon>
        <taxon>Phaseoleae</taxon>
        <taxon>Mucuna</taxon>
    </lineage>
</organism>
<name>A0A371I817_MUCPR</name>
<keyword evidence="1" id="KW-0677">Repeat</keyword>
<evidence type="ECO:0000313" key="6">
    <source>
        <dbReference type="Proteomes" id="UP000257109"/>
    </source>
</evidence>
<keyword evidence="3" id="KW-0611">Plant defense</keyword>
<protein>
    <submittedName>
        <fullName evidence="5">Disease resistance RPP13-like protein 1</fullName>
    </submittedName>
</protein>
<dbReference type="GO" id="GO:0006952">
    <property type="term" value="P:defense response"/>
    <property type="evidence" value="ECO:0007669"/>
    <property type="project" value="UniProtKB-KW"/>
</dbReference>
<feature type="non-terminal residue" evidence="5">
    <location>
        <position position="70"/>
    </location>
</feature>
<reference evidence="5" key="1">
    <citation type="submission" date="2018-05" db="EMBL/GenBank/DDBJ databases">
        <title>Draft genome of Mucuna pruriens seed.</title>
        <authorList>
            <person name="Nnadi N.E."/>
            <person name="Vos R."/>
            <person name="Hasami M.H."/>
            <person name="Devisetty U.K."/>
            <person name="Aguiy J.C."/>
        </authorList>
    </citation>
    <scope>NUCLEOTIDE SEQUENCE [LARGE SCALE GENOMIC DNA]</scope>
    <source>
        <strain evidence="5">JCA_2017</strain>
    </source>
</reference>
<dbReference type="GO" id="GO:0000166">
    <property type="term" value="F:nucleotide binding"/>
    <property type="evidence" value="ECO:0007669"/>
    <property type="project" value="UniProtKB-KW"/>
</dbReference>
<dbReference type="Proteomes" id="UP000257109">
    <property type="component" value="Unassembled WGS sequence"/>
</dbReference>
<evidence type="ECO:0000256" key="1">
    <source>
        <dbReference type="ARBA" id="ARBA00022737"/>
    </source>
</evidence>
<keyword evidence="2" id="KW-0547">Nucleotide-binding</keyword>
<dbReference type="AlphaFoldDB" id="A0A371I817"/>
<evidence type="ECO:0000313" key="5">
    <source>
        <dbReference type="EMBL" id="RDY11187.1"/>
    </source>
</evidence>